<dbReference type="AlphaFoldDB" id="A0A2N9GSH4"/>
<protein>
    <recommendedName>
        <fullName evidence="7">MADS-box domain-containing protein</fullName>
    </recommendedName>
</protein>
<gene>
    <name evidence="8" type="ORF">FSB_LOCUS30504</name>
</gene>
<dbReference type="PANTHER" id="PTHR11945:SF229">
    <property type="entry name" value="AGAMOUS-LIKE 55-RELATED"/>
    <property type="match status" value="1"/>
</dbReference>
<dbReference type="SMART" id="SM00432">
    <property type="entry name" value="MADS"/>
    <property type="match status" value="1"/>
</dbReference>
<feature type="domain" description="MADS-box" evidence="7">
    <location>
        <begin position="10"/>
        <end position="70"/>
    </location>
</feature>
<dbReference type="PANTHER" id="PTHR11945">
    <property type="entry name" value="MADS BOX PROTEIN"/>
    <property type="match status" value="1"/>
</dbReference>
<organism evidence="8">
    <name type="scientific">Fagus sylvatica</name>
    <name type="common">Beechnut</name>
    <dbReference type="NCBI Taxonomy" id="28930"/>
    <lineage>
        <taxon>Eukaryota</taxon>
        <taxon>Viridiplantae</taxon>
        <taxon>Streptophyta</taxon>
        <taxon>Embryophyta</taxon>
        <taxon>Tracheophyta</taxon>
        <taxon>Spermatophyta</taxon>
        <taxon>Magnoliopsida</taxon>
        <taxon>eudicotyledons</taxon>
        <taxon>Gunneridae</taxon>
        <taxon>Pentapetalae</taxon>
        <taxon>rosids</taxon>
        <taxon>fabids</taxon>
        <taxon>Fagales</taxon>
        <taxon>Fagaceae</taxon>
        <taxon>Fagus</taxon>
    </lineage>
</organism>
<dbReference type="Pfam" id="PF00319">
    <property type="entry name" value="SRF-TF"/>
    <property type="match status" value="1"/>
</dbReference>
<dbReference type="GO" id="GO:0046983">
    <property type="term" value="F:protein dimerization activity"/>
    <property type="evidence" value="ECO:0007669"/>
    <property type="project" value="InterPro"/>
</dbReference>
<dbReference type="Gene3D" id="3.40.1810.10">
    <property type="entry name" value="Transcription factor, MADS-box"/>
    <property type="match status" value="1"/>
</dbReference>
<proteinExistence type="predicted"/>
<dbReference type="EMBL" id="OIVN01002326">
    <property type="protein sequence ID" value="SPD02622.1"/>
    <property type="molecule type" value="Genomic_DNA"/>
</dbReference>
<name>A0A2N9GSH4_FAGSY</name>
<evidence type="ECO:0000256" key="3">
    <source>
        <dbReference type="ARBA" id="ARBA00023125"/>
    </source>
</evidence>
<evidence type="ECO:0000256" key="4">
    <source>
        <dbReference type="ARBA" id="ARBA00023163"/>
    </source>
</evidence>
<dbReference type="InterPro" id="IPR002100">
    <property type="entry name" value="TF_MADSbox"/>
</dbReference>
<dbReference type="GO" id="GO:0000981">
    <property type="term" value="F:DNA-binding transcription factor activity, RNA polymerase II-specific"/>
    <property type="evidence" value="ECO:0007669"/>
    <property type="project" value="TreeGrafter"/>
</dbReference>
<dbReference type="SUPFAM" id="SSF55455">
    <property type="entry name" value="SRF-like"/>
    <property type="match status" value="1"/>
</dbReference>
<evidence type="ECO:0000256" key="1">
    <source>
        <dbReference type="ARBA" id="ARBA00004123"/>
    </source>
</evidence>
<dbReference type="GO" id="GO:0045944">
    <property type="term" value="P:positive regulation of transcription by RNA polymerase II"/>
    <property type="evidence" value="ECO:0007669"/>
    <property type="project" value="InterPro"/>
</dbReference>
<feature type="coiled-coil region" evidence="6">
    <location>
        <begin position="98"/>
        <end position="125"/>
    </location>
</feature>
<dbReference type="PRINTS" id="PR00404">
    <property type="entry name" value="MADSDOMAIN"/>
</dbReference>
<dbReference type="InterPro" id="IPR036879">
    <property type="entry name" value="TF_MADSbox_sf"/>
</dbReference>
<keyword evidence="6" id="KW-0175">Coiled coil</keyword>
<sequence length="253" mass="28720">MMMSNKAVSKGRRKIEIKFITNYRSREITFTKRKAGLFKSASELCILCGVEIGIVIFSNKGNPFSFGNPDVNTIIDRYFNETPQRNDAIGAIEESLQRARVLDLREELNKTLKELETEKKHGEALEKCIGDAPIEELGLGDLQQLSLSLENLKKNMHARVIELCNEASCSSSLSLPPTDATRSVGFFVTDTTKISDMERQAQWQNEEFYTSLDFLPPFDSFDYLPDELVTDTTETSTSVTPLDIDFSYRVWNF</sequence>
<reference evidence="8" key="1">
    <citation type="submission" date="2018-02" db="EMBL/GenBank/DDBJ databases">
        <authorList>
            <person name="Cohen D.B."/>
            <person name="Kent A.D."/>
        </authorList>
    </citation>
    <scope>NUCLEOTIDE SEQUENCE</scope>
</reference>
<accession>A0A2N9GSH4</accession>
<evidence type="ECO:0000259" key="7">
    <source>
        <dbReference type="PROSITE" id="PS50066"/>
    </source>
</evidence>
<dbReference type="GO" id="GO:0000978">
    <property type="term" value="F:RNA polymerase II cis-regulatory region sequence-specific DNA binding"/>
    <property type="evidence" value="ECO:0007669"/>
    <property type="project" value="TreeGrafter"/>
</dbReference>
<dbReference type="CDD" id="cd00265">
    <property type="entry name" value="MADS_MEF2_like"/>
    <property type="match status" value="1"/>
</dbReference>
<keyword evidence="3" id="KW-0238">DNA-binding</keyword>
<dbReference type="GO" id="GO:0005634">
    <property type="term" value="C:nucleus"/>
    <property type="evidence" value="ECO:0007669"/>
    <property type="project" value="UniProtKB-SubCell"/>
</dbReference>
<evidence type="ECO:0000256" key="2">
    <source>
        <dbReference type="ARBA" id="ARBA00023015"/>
    </source>
</evidence>
<keyword evidence="4" id="KW-0804">Transcription</keyword>
<keyword evidence="2" id="KW-0805">Transcription regulation</keyword>
<evidence type="ECO:0000313" key="8">
    <source>
        <dbReference type="EMBL" id="SPD02622.1"/>
    </source>
</evidence>
<evidence type="ECO:0000256" key="5">
    <source>
        <dbReference type="ARBA" id="ARBA00023242"/>
    </source>
</evidence>
<comment type="subcellular location">
    <subcellularLocation>
        <location evidence="1">Nucleus</location>
    </subcellularLocation>
</comment>
<dbReference type="PROSITE" id="PS50066">
    <property type="entry name" value="MADS_BOX_2"/>
    <property type="match status" value="1"/>
</dbReference>
<evidence type="ECO:0000256" key="6">
    <source>
        <dbReference type="SAM" id="Coils"/>
    </source>
</evidence>
<dbReference type="InterPro" id="IPR033896">
    <property type="entry name" value="MEF2-like_N"/>
</dbReference>
<dbReference type="FunFam" id="3.40.1810.10:FF:000006">
    <property type="entry name" value="Agamous-like MADS-box protein AGL62"/>
    <property type="match status" value="1"/>
</dbReference>
<keyword evidence="5" id="KW-0539">Nucleus</keyword>